<dbReference type="KEGG" id="jde:Jden_0530"/>
<keyword evidence="2" id="KW-0812">Transmembrane</keyword>
<sequence length="93" mass="9635">MTTDEEDPSPPPYAPNYGLRRVTSHPIKGYKPLPDPDGHDDEDGTTPTDATPLHGSSVISVATAFVIAGALIVAGAQLAAHLITWFGGVLSGL</sequence>
<accession>C7R0N7</accession>
<evidence type="ECO:0000313" key="3">
    <source>
        <dbReference type="EMBL" id="ACV08194.1"/>
    </source>
</evidence>
<gene>
    <name evidence="3" type="ordered locus">Jden_0530</name>
</gene>
<evidence type="ECO:0000256" key="1">
    <source>
        <dbReference type="SAM" id="MobiDB-lite"/>
    </source>
</evidence>
<evidence type="ECO:0000256" key="2">
    <source>
        <dbReference type="SAM" id="Phobius"/>
    </source>
</evidence>
<name>C7R0N7_JONDD</name>
<protein>
    <submittedName>
        <fullName evidence="3">Uncharacterized protein</fullName>
    </submittedName>
</protein>
<feature type="region of interest" description="Disordered" evidence="1">
    <location>
        <begin position="1"/>
        <end position="53"/>
    </location>
</feature>
<keyword evidence="2" id="KW-0472">Membrane</keyword>
<dbReference type="AlphaFoldDB" id="C7R0N7"/>
<organism evidence="3 4">
    <name type="scientific">Jonesia denitrificans (strain ATCC 14870 / DSM 20603 / BCRC 15368 / CIP 55.134 / JCM 11481 / NBRC 15587 / NCTC 10816 / Prevot 55134)</name>
    <name type="common">Listeria denitrificans</name>
    <dbReference type="NCBI Taxonomy" id="471856"/>
    <lineage>
        <taxon>Bacteria</taxon>
        <taxon>Bacillati</taxon>
        <taxon>Actinomycetota</taxon>
        <taxon>Actinomycetes</taxon>
        <taxon>Micrococcales</taxon>
        <taxon>Jonesiaceae</taxon>
        <taxon>Jonesia</taxon>
    </lineage>
</organism>
<dbReference type="EMBL" id="CP001706">
    <property type="protein sequence ID" value="ACV08194.1"/>
    <property type="molecule type" value="Genomic_DNA"/>
</dbReference>
<keyword evidence="2" id="KW-1133">Transmembrane helix</keyword>
<evidence type="ECO:0000313" key="4">
    <source>
        <dbReference type="Proteomes" id="UP000000628"/>
    </source>
</evidence>
<keyword evidence="4" id="KW-1185">Reference proteome</keyword>
<reference evidence="3 4" key="1">
    <citation type="journal article" date="2009" name="Stand. Genomic Sci.">
        <title>Complete genome sequence of Jonesia denitrificans type strain (Prevot 55134).</title>
        <authorList>
            <person name="Pukall R."/>
            <person name="Gehrich-Schroter G."/>
            <person name="Lapidus A."/>
            <person name="Nolan M."/>
            <person name="Glavina Del Rio T."/>
            <person name="Lucas S."/>
            <person name="Chen F."/>
            <person name="Tice H."/>
            <person name="Pitluck S."/>
            <person name="Cheng J.F."/>
            <person name="Copeland A."/>
            <person name="Saunders E."/>
            <person name="Brettin T."/>
            <person name="Detter J.C."/>
            <person name="Bruce D."/>
            <person name="Goodwin L."/>
            <person name="Pati A."/>
            <person name="Ivanova N."/>
            <person name="Mavromatis K."/>
            <person name="Ovchinnikova G."/>
            <person name="Chen A."/>
            <person name="Palaniappan K."/>
            <person name="Land M."/>
            <person name="Hauser L."/>
            <person name="Chang Y.J."/>
            <person name="Jeffries C.D."/>
            <person name="Chain P."/>
            <person name="Goker M."/>
            <person name="Bristow J."/>
            <person name="Eisen J.A."/>
            <person name="Markowitz V."/>
            <person name="Hugenholtz P."/>
            <person name="Kyrpides N.C."/>
            <person name="Klenk H.P."/>
            <person name="Han C."/>
        </authorList>
    </citation>
    <scope>NUCLEOTIDE SEQUENCE [LARGE SCALE GENOMIC DNA]</scope>
    <source>
        <strain evidence="4">ATCC 14870 / DSM 20603 / BCRC 15368 / CIP 55.134 / JCM 11481 / NBRC 15587 / NCTC 10816 / Prevot 55134</strain>
    </source>
</reference>
<dbReference type="STRING" id="471856.Jden_0530"/>
<feature type="transmembrane region" description="Helical" evidence="2">
    <location>
        <begin position="58"/>
        <end position="86"/>
    </location>
</feature>
<dbReference type="RefSeq" id="WP_015770823.1">
    <property type="nucleotide sequence ID" value="NC_013174.1"/>
</dbReference>
<dbReference type="HOGENOM" id="CLU_2395780_0_0_11"/>
<dbReference type="OrthoDB" id="10001258at2"/>
<proteinExistence type="predicted"/>
<dbReference type="Proteomes" id="UP000000628">
    <property type="component" value="Chromosome"/>
</dbReference>